<gene>
    <name evidence="2" type="ORF">ZHAS_00007274</name>
</gene>
<reference evidence="2 4" key="1">
    <citation type="journal article" date="2014" name="BMC Genomics">
        <title>Genome sequence of Anopheles sinensis provides insight into genetics basis of mosquito competence for malaria parasites.</title>
        <authorList>
            <person name="Zhou D."/>
            <person name="Zhang D."/>
            <person name="Ding G."/>
            <person name="Shi L."/>
            <person name="Hou Q."/>
            <person name="Ye Y."/>
            <person name="Xu Y."/>
            <person name="Zhou H."/>
            <person name="Xiong C."/>
            <person name="Li S."/>
            <person name="Yu J."/>
            <person name="Hong S."/>
            <person name="Yu X."/>
            <person name="Zou P."/>
            <person name="Chen C."/>
            <person name="Chang X."/>
            <person name="Wang W."/>
            <person name="Lv Y."/>
            <person name="Sun Y."/>
            <person name="Ma L."/>
            <person name="Shen B."/>
            <person name="Zhu C."/>
        </authorList>
    </citation>
    <scope>NUCLEOTIDE SEQUENCE [LARGE SCALE GENOMIC DNA]</scope>
</reference>
<feature type="region of interest" description="Disordered" evidence="1">
    <location>
        <begin position="42"/>
        <end position="74"/>
    </location>
</feature>
<organism evidence="2">
    <name type="scientific">Anopheles sinensis</name>
    <name type="common">Mosquito</name>
    <dbReference type="NCBI Taxonomy" id="74873"/>
    <lineage>
        <taxon>Eukaryota</taxon>
        <taxon>Metazoa</taxon>
        <taxon>Ecdysozoa</taxon>
        <taxon>Arthropoda</taxon>
        <taxon>Hexapoda</taxon>
        <taxon>Insecta</taxon>
        <taxon>Pterygota</taxon>
        <taxon>Neoptera</taxon>
        <taxon>Endopterygota</taxon>
        <taxon>Diptera</taxon>
        <taxon>Nematocera</taxon>
        <taxon>Culicoidea</taxon>
        <taxon>Culicidae</taxon>
        <taxon>Anophelinae</taxon>
        <taxon>Anopheles</taxon>
    </lineage>
</organism>
<dbReference type="EMBL" id="KE524999">
    <property type="protein sequence ID" value="KFB39896.1"/>
    <property type="molecule type" value="Genomic_DNA"/>
</dbReference>
<dbReference type="AlphaFoldDB" id="A0A084VPK2"/>
<evidence type="ECO:0000313" key="4">
    <source>
        <dbReference type="Proteomes" id="UP000030765"/>
    </source>
</evidence>
<reference evidence="3" key="2">
    <citation type="submission" date="2020-05" db="UniProtKB">
        <authorList>
            <consortium name="EnsemblMetazoa"/>
        </authorList>
    </citation>
    <scope>IDENTIFICATION</scope>
</reference>
<protein>
    <submittedName>
        <fullName evidence="2 3">Uncharacterized protein</fullName>
    </submittedName>
</protein>
<feature type="region of interest" description="Disordered" evidence="1">
    <location>
        <begin position="1"/>
        <end position="25"/>
    </location>
</feature>
<dbReference type="EnsemblMetazoa" id="ASIC007274-RA">
    <property type="protein sequence ID" value="ASIC007274-PA"/>
    <property type="gene ID" value="ASIC007274"/>
</dbReference>
<sequence length="151" mass="16872">MQTDSVRGWKSKKNDHSQSEPLATNHLTTVAQIIAIGRDRGNDGADWVSRPTARVQEMGRRREGGGEKEQKINKRPQALRAEIFNIEAAHIHLHILVKLTIPTTSPNGGLLRIWGFVRDRGGAEDRDGCESSEDRWSRAPTHVRVSGLSYV</sequence>
<evidence type="ECO:0000256" key="1">
    <source>
        <dbReference type="SAM" id="MobiDB-lite"/>
    </source>
</evidence>
<name>A0A084VPK2_ANOSI</name>
<keyword evidence="4" id="KW-1185">Reference proteome</keyword>
<dbReference type="EMBL" id="ATLV01015009">
    <property type="status" value="NOT_ANNOTATED_CDS"/>
    <property type="molecule type" value="Genomic_DNA"/>
</dbReference>
<dbReference type="VEuPathDB" id="VectorBase:ASIC007274"/>
<feature type="compositionally biased region" description="Basic and acidic residues" evidence="1">
    <location>
        <begin position="57"/>
        <end position="72"/>
    </location>
</feature>
<dbReference type="Proteomes" id="UP000030765">
    <property type="component" value="Unassembled WGS sequence"/>
</dbReference>
<evidence type="ECO:0000313" key="3">
    <source>
        <dbReference type="EnsemblMetazoa" id="ASIC007274-PA"/>
    </source>
</evidence>
<accession>A0A084VPK2</accession>
<proteinExistence type="predicted"/>
<evidence type="ECO:0000313" key="2">
    <source>
        <dbReference type="EMBL" id="KFB39896.1"/>
    </source>
</evidence>